<organism evidence="1 2">
    <name type="scientific">Centaurea solstitialis</name>
    <name type="common">yellow star-thistle</name>
    <dbReference type="NCBI Taxonomy" id="347529"/>
    <lineage>
        <taxon>Eukaryota</taxon>
        <taxon>Viridiplantae</taxon>
        <taxon>Streptophyta</taxon>
        <taxon>Embryophyta</taxon>
        <taxon>Tracheophyta</taxon>
        <taxon>Spermatophyta</taxon>
        <taxon>Magnoliopsida</taxon>
        <taxon>eudicotyledons</taxon>
        <taxon>Gunneridae</taxon>
        <taxon>Pentapetalae</taxon>
        <taxon>asterids</taxon>
        <taxon>campanulids</taxon>
        <taxon>Asterales</taxon>
        <taxon>Asteraceae</taxon>
        <taxon>Carduoideae</taxon>
        <taxon>Cardueae</taxon>
        <taxon>Centaureinae</taxon>
        <taxon>Centaurea</taxon>
    </lineage>
</organism>
<proteinExistence type="predicted"/>
<evidence type="ECO:0000313" key="2">
    <source>
        <dbReference type="Proteomes" id="UP001172457"/>
    </source>
</evidence>
<dbReference type="AlphaFoldDB" id="A0AA38U529"/>
<comment type="caution">
    <text evidence="1">The sequence shown here is derived from an EMBL/GenBank/DDBJ whole genome shotgun (WGS) entry which is preliminary data.</text>
</comment>
<sequence length="128" mass="14241">MNVAPNDLQIGLKIMIKLRCDQSNKEDDTLLFDKKDMSGLIVANIRQATSRRSSECFLWAFLAAAGAFAGGASPSGSSSTYHFLSCLSTIIRLRSQSRKLEPVNLSFSRIERRERLLVLVTVLAIYTK</sequence>
<evidence type="ECO:0000313" key="1">
    <source>
        <dbReference type="EMBL" id="KAJ9566680.1"/>
    </source>
</evidence>
<gene>
    <name evidence="1" type="ORF">OSB04_002646</name>
</gene>
<dbReference type="Proteomes" id="UP001172457">
    <property type="component" value="Chromosome 1"/>
</dbReference>
<reference evidence="1" key="1">
    <citation type="submission" date="2023-03" db="EMBL/GenBank/DDBJ databases">
        <title>Chromosome-scale reference genome and RAD-based genetic map of yellow starthistle (Centaurea solstitialis) reveal putative structural variation and QTLs associated with invader traits.</title>
        <authorList>
            <person name="Reatini B."/>
            <person name="Cang F.A."/>
            <person name="Jiang Q."/>
            <person name="Mckibben M.T.W."/>
            <person name="Barker M.S."/>
            <person name="Rieseberg L.H."/>
            <person name="Dlugosch K.M."/>
        </authorList>
    </citation>
    <scope>NUCLEOTIDE SEQUENCE</scope>
    <source>
        <strain evidence="1">CAN-66</strain>
        <tissue evidence="1">Leaf</tissue>
    </source>
</reference>
<accession>A0AA38U529</accession>
<protein>
    <submittedName>
        <fullName evidence="1">Uncharacterized protein</fullName>
    </submittedName>
</protein>
<name>A0AA38U529_9ASTR</name>
<keyword evidence="2" id="KW-1185">Reference proteome</keyword>
<dbReference type="EMBL" id="JARYMX010000001">
    <property type="protein sequence ID" value="KAJ9566680.1"/>
    <property type="molecule type" value="Genomic_DNA"/>
</dbReference>